<evidence type="ECO:0000256" key="2">
    <source>
        <dbReference type="SAM" id="Phobius"/>
    </source>
</evidence>
<sequence>MEPVVFLGLTIVYVSIHVLLSILVLRDAEKRGIENSVTWATIVVVFSGVGLVAYLIRRTMPESEAKDSEDAGFLLPEKEHSDDSSHTDE</sequence>
<accession>A0AAF0PDB3</accession>
<evidence type="ECO:0000256" key="1">
    <source>
        <dbReference type="SAM" id="MobiDB-lite"/>
    </source>
</evidence>
<name>A0AAF0PDB3_9EURY</name>
<dbReference type="EMBL" id="CP101873">
    <property type="protein sequence ID" value="WMT09938.1"/>
    <property type="molecule type" value="Genomic_DNA"/>
</dbReference>
<evidence type="ECO:0000313" key="4">
    <source>
        <dbReference type="Proteomes" id="UP001224926"/>
    </source>
</evidence>
<keyword evidence="2" id="KW-1133">Transmembrane helix</keyword>
<feature type="transmembrane region" description="Helical" evidence="2">
    <location>
        <begin position="6"/>
        <end position="25"/>
    </location>
</feature>
<dbReference type="RefSeq" id="WP_136396882.1">
    <property type="nucleotide sequence ID" value="NZ_CP101873.1"/>
</dbReference>
<feature type="region of interest" description="Disordered" evidence="1">
    <location>
        <begin position="62"/>
        <end position="89"/>
    </location>
</feature>
<organism evidence="3 4">
    <name type="scientific">Natrinema thermotolerans</name>
    <dbReference type="NCBI Taxonomy" id="121872"/>
    <lineage>
        <taxon>Archaea</taxon>
        <taxon>Methanobacteriati</taxon>
        <taxon>Methanobacteriota</taxon>
        <taxon>Stenosarchaea group</taxon>
        <taxon>Halobacteria</taxon>
        <taxon>Halobacteriales</taxon>
        <taxon>Natrialbaceae</taxon>
        <taxon>Natrinema</taxon>
    </lineage>
</organism>
<feature type="compositionally biased region" description="Basic and acidic residues" evidence="1">
    <location>
        <begin position="76"/>
        <end position="89"/>
    </location>
</feature>
<dbReference type="AlphaFoldDB" id="A0AAF0PDB3"/>
<proteinExistence type="predicted"/>
<feature type="transmembrane region" description="Helical" evidence="2">
    <location>
        <begin position="37"/>
        <end position="56"/>
    </location>
</feature>
<keyword evidence="4" id="KW-1185">Reference proteome</keyword>
<gene>
    <name evidence="3" type="ORF">NP511_09980</name>
</gene>
<keyword evidence="2" id="KW-0472">Membrane</keyword>
<keyword evidence="2" id="KW-0812">Transmembrane</keyword>
<evidence type="ECO:0008006" key="5">
    <source>
        <dbReference type="Google" id="ProtNLM"/>
    </source>
</evidence>
<evidence type="ECO:0000313" key="3">
    <source>
        <dbReference type="EMBL" id="WMT09938.1"/>
    </source>
</evidence>
<dbReference type="GeneID" id="39861945"/>
<protein>
    <recommendedName>
        <fullName evidence="5">Cardiolipin synthase N-terminal domain-containing protein</fullName>
    </recommendedName>
</protein>
<dbReference type="Proteomes" id="UP001224926">
    <property type="component" value="Chromosome"/>
</dbReference>
<reference evidence="3 4" key="1">
    <citation type="submission" date="2022-07" db="EMBL/GenBank/DDBJ databases">
        <title>Two temperate virus in Haloterrigena jeotgali A29.</title>
        <authorList>
            <person name="Deng X."/>
        </authorList>
    </citation>
    <scope>NUCLEOTIDE SEQUENCE [LARGE SCALE GENOMIC DNA]</scope>
    <source>
        <strain evidence="3 4">A29</strain>
    </source>
</reference>